<evidence type="ECO:0000313" key="2">
    <source>
        <dbReference type="Ensembl" id="ENSCMUP00000028967.1"/>
    </source>
</evidence>
<dbReference type="Ensembl" id="ENSCMUT00000033254.1">
    <property type="protein sequence ID" value="ENSCMUP00000028967.1"/>
    <property type="gene ID" value="ENSCMUG00000018331.1"/>
</dbReference>
<reference evidence="2" key="3">
    <citation type="submission" date="2025-09" db="UniProtKB">
        <authorList>
            <consortium name="Ensembl"/>
        </authorList>
    </citation>
    <scope>IDENTIFICATION</scope>
</reference>
<reference evidence="3" key="1">
    <citation type="submission" date="2019-10" db="EMBL/GenBank/DDBJ databases">
        <title>Corvus moneduloides (New Caledonian crow) genome, bCorMon1, primary haplotype.</title>
        <authorList>
            <person name="Rutz C."/>
            <person name="Fungtammasan C."/>
            <person name="Mountcastle J."/>
            <person name="Formenti G."/>
            <person name="Chow W."/>
            <person name="Howe K."/>
            <person name="Steele M.P."/>
            <person name="Fernandes J."/>
            <person name="Gilbert M.T.P."/>
            <person name="Fedrigo O."/>
            <person name="Jarvis E.D."/>
            <person name="Gemmell N."/>
        </authorList>
    </citation>
    <scope>NUCLEOTIDE SEQUENCE [LARGE SCALE GENOMIC DNA]</scope>
</reference>
<evidence type="ECO:0000256" key="1">
    <source>
        <dbReference type="SAM" id="MobiDB-lite"/>
    </source>
</evidence>
<feature type="region of interest" description="Disordered" evidence="1">
    <location>
        <begin position="76"/>
        <end position="110"/>
    </location>
</feature>
<feature type="compositionally biased region" description="Basic residues" evidence="1">
    <location>
        <begin position="36"/>
        <end position="48"/>
    </location>
</feature>
<dbReference type="AlphaFoldDB" id="A0A8U7MY18"/>
<reference evidence="2" key="2">
    <citation type="submission" date="2025-08" db="UniProtKB">
        <authorList>
            <consortium name="Ensembl"/>
        </authorList>
    </citation>
    <scope>IDENTIFICATION</scope>
</reference>
<keyword evidence="3" id="KW-1185">Reference proteome</keyword>
<evidence type="ECO:0000313" key="3">
    <source>
        <dbReference type="Proteomes" id="UP000694553"/>
    </source>
</evidence>
<feature type="compositionally biased region" description="Basic and acidic residues" evidence="1">
    <location>
        <begin position="21"/>
        <end position="35"/>
    </location>
</feature>
<proteinExistence type="predicted"/>
<accession>A0A8U7MY18</accession>
<feature type="region of interest" description="Disordered" evidence="1">
    <location>
        <begin position="1"/>
        <end position="61"/>
    </location>
</feature>
<sequence>GRRRAPLRAPRGRGRPRPGHRHEDRDRQRDWERVRHRDRHWNRKRKRHQDSDLDRDRDQHRHRDWHWDRNYGREQDCDQDRHWDRDQDRHGDTNRDWHRHRGQHQDWSHPAQCTPLPQPPGRCLPHSYPLDAAGPGVTSLPGSPRKGLEGQVRLEGSPGWGLEAKELLTAQGSPREGPRMPQRVLVPSYPWGRLWYIQPMELEKLGEGIPDLRDLSWERCFKLPHLLLLMCASTGWGFQLDTRSFGRGPWVLGVLEAADLAPSSRAGAVYLRLLRLGLAGPRDLPRQDECLSCS</sequence>
<dbReference type="Proteomes" id="UP000694553">
    <property type="component" value="Unassembled WGS sequence"/>
</dbReference>
<feature type="compositionally biased region" description="Basic residues" evidence="1">
    <location>
        <begin position="1"/>
        <end position="20"/>
    </location>
</feature>
<protein>
    <submittedName>
        <fullName evidence="2">Uncharacterized protein</fullName>
    </submittedName>
</protein>
<name>A0A8U7MY18_CORMO</name>
<feature type="compositionally biased region" description="Basic and acidic residues" evidence="1">
    <location>
        <begin position="49"/>
        <end position="61"/>
    </location>
</feature>
<feature type="compositionally biased region" description="Basic and acidic residues" evidence="1">
    <location>
        <begin position="76"/>
        <end position="96"/>
    </location>
</feature>
<organism evidence="2 3">
    <name type="scientific">Corvus moneduloides</name>
    <name type="common">New Caledonian crow</name>
    <dbReference type="NCBI Taxonomy" id="1196302"/>
    <lineage>
        <taxon>Eukaryota</taxon>
        <taxon>Metazoa</taxon>
        <taxon>Chordata</taxon>
        <taxon>Craniata</taxon>
        <taxon>Vertebrata</taxon>
        <taxon>Euteleostomi</taxon>
        <taxon>Archelosauria</taxon>
        <taxon>Archosauria</taxon>
        <taxon>Dinosauria</taxon>
        <taxon>Saurischia</taxon>
        <taxon>Theropoda</taxon>
        <taxon>Coelurosauria</taxon>
        <taxon>Aves</taxon>
        <taxon>Neognathae</taxon>
        <taxon>Neoaves</taxon>
        <taxon>Telluraves</taxon>
        <taxon>Australaves</taxon>
        <taxon>Passeriformes</taxon>
        <taxon>Corvoidea</taxon>
        <taxon>Corvidae</taxon>
        <taxon>Corvus</taxon>
    </lineage>
</organism>